<dbReference type="EMBL" id="DSVL01000144">
    <property type="protein sequence ID" value="HFH28814.1"/>
    <property type="molecule type" value="Genomic_DNA"/>
</dbReference>
<evidence type="ECO:0000313" key="6">
    <source>
        <dbReference type="EMBL" id="HFH28814.1"/>
    </source>
</evidence>
<comment type="caution">
    <text evidence="6">The sequence shown here is derived from an EMBL/GenBank/DDBJ whole genome shotgun (WGS) entry which is preliminary data.</text>
</comment>
<dbReference type="GO" id="GO:0008234">
    <property type="term" value="F:cysteine-type peptidase activity"/>
    <property type="evidence" value="ECO:0007669"/>
    <property type="project" value="UniProtKB-KW"/>
</dbReference>
<dbReference type="AlphaFoldDB" id="A0A7C3ECH8"/>
<evidence type="ECO:0000256" key="3">
    <source>
        <dbReference type="ARBA" id="ARBA00022801"/>
    </source>
</evidence>
<evidence type="ECO:0000256" key="4">
    <source>
        <dbReference type="ARBA" id="ARBA00022807"/>
    </source>
</evidence>
<sequence length="187" mass="21117">MQRIAKMNLRPYLVSLLPVILLISCPNDVAYIPQYTTVVATPEVREKAVWYAREYIEAGTQYEWGGQDPLPRIVIDCSGLVIRCYDYAASDLGFVMLFSDTNSQGLVEYTQPLKAADLRTGDILFMGDDDIISHVALFVKIENENIVFIDSTYKPDEGINGVSERSYPMSDPRFISFGRMLLGKQNE</sequence>
<evidence type="ECO:0000256" key="2">
    <source>
        <dbReference type="ARBA" id="ARBA00022670"/>
    </source>
</evidence>
<proteinExistence type="inferred from homology"/>
<keyword evidence="4" id="KW-0788">Thiol protease</keyword>
<comment type="similarity">
    <text evidence="1">Belongs to the peptidase C40 family.</text>
</comment>
<organism evidence="6">
    <name type="scientific">Gracilinema caldarium</name>
    <dbReference type="NCBI Taxonomy" id="215591"/>
    <lineage>
        <taxon>Bacteria</taxon>
        <taxon>Pseudomonadati</taxon>
        <taxon>Spirochaetota</taxon>
        <taxon>Spirochaetia</taxon>
        <taxon>Spirochaetales</taxon>
        <taxon>Breznakiellaceae</taxon>
        <taxon>Gracilinema</taxon>
    </lineage>
</organism>
<keyword evidence="2" id="KW-0645">Protease</keyword>
<dbReference type="InterPro" id="IPR038765">
    <property type="entry name" value="Papain-like_cys_pep_sf"/>
</dbReference>
<dbReference type="SUPFAM" id="SSF54001">
    <property type="entry name" value="Cysteine proteinases"/>
    <property type="match status" value="1"/>
</dbReference>
<dbReference type="GO" id="GO:0006508">
    <property type="term" value="P:proteolysis"/>
    <property type="evidence" value="ECO:0007669"/>
    <property type="project" value="UniProtKB-KW"/>
</dbReference>
<dbReference type="Gene3D" id="3.90.1720.10">
    <property type="entry name" value="endopeptidase domain like (from Nostoc punctiforme)"/>
    <property type="match status" value="1"/>
</dbReference>
<reference evidence="6" key="1">
    <citation type="journal article" date="2020" name="mSystems">
        <title>Genome- and Community-Level Interaction Insights into Carbon Utilization and Element Cycling Functions of Hydrothermarchaeota in Hydrothermal Sediment.</title>
        <authorList>
            <person name="Zhou Z."/>
            <person name="Liu Y."/>
            <person name="Xu W."/>
            <person name="Pan J."/>
            <person name="Luo Z.H."/>
            <person name="Li M."/>
        </authorList>
    </citation>
    <scope>NUCLEOTIDE SEQUENCE [LARGE SCALE GENOMIC DNA]</scope>
    <source>
        <strain evidence="6">SpSt-503</strain>
    </source>
</reference>
<gene>
    <name evidence="6" type="ORF">ENS59_04790</name>
</gene>
<dbReference type="Pfam" id="PF00877">
    <property type="entry name" value="NLPC_P60"/>
    <property type="match status" value="1"/>
</dbReference>
<protein>
    <submittedName>
        <fullName evidence="6">Glycoside hydrolase</fullName>
    </submittedName>
</protein>
<evidence type="ECO:0000256" key="1">
    <source>
        <dbReference type="ARBA" id="ARBA00007074"/>
    </source>
</evidence>
<keyword evidence="3 6" id="KW-0378">Hydrolase</keyword>
<dbReference type="InterPro" id="IPR000064">
    <property type="entry name" value="NLP_P60_dom"/>
</dbReference>
<dbReference type="PROSITE" id="PS51257">
    <property type="entry name" value="PROKAR_LIPOPROTEIN"/>
    <property type="match status" value="1"/>
</dbReference>
<evidence type="ECO:0000259" key="5">
    <source>
        <dbReference type="PROSITE" id="PS51935"/>
    </source>
</evidence>
<dbReference type="PROSITE" id="PS51935">
    <property type="entry name" value="NLPC_P60"/>
    <property type="match status" value="1"/>
</dbReference>
<accession>A0A7C3ECH8</accession>
<name>A0A7C3ECH8_9SPIR</name>
<feature type="domain" description="NlpC/P60" evidence="5">
    <location>
        <begin position="42"/>
        <end position="181"/>
    </location>
</feature>